<comment type="caution">
    <text evidence="2">The sequence shown here is derived from an EMBL/GenBank/DDBJ whole genome shotgun (WGS) entry which is preliminary data.</text>
</comment>
<evidence type="ECO:0000313" key="3">
    <source>
        <dbReference type="Proteomes" id="UP000635477"/>
    </source>
</evidence>
<organism evidence="2 3">
    <name type="scientific">Fusarium zealandicum</name>
    <dbReference type="NCBI Taxonomy" id="1053134"/>
    <lineage>
        <taxon>Eukaryota</taxon>
        <taxon>Fungi</taxon>
        <taxon>Dikarya</taxon>
        <taxon>Ascomycota</taxon>
        <taxon>Pezizomycotina</taxon>
        <taxon>Sordariomycetes</taxon>
        <taxon>Hypocreomycetidae</taxon>
        <taxon>Hypocreales</taxon>
        <taxon>Nectriaceae</taxon>
        <taxon>Fusarium</taxon>
        <taxon>Fusarium staphyleae species complex</taxon>
    </lineage>
</organism>
<feature type="region of interest" description="Disordered" evidence="1">
    <location>
        <begin position="443"/>
        <end position="470"/>
    </location>
</feature>
<dbReference type="OrthoDB" id="4358152at2759"/>
<feature type="region of interest" description="Disordered" evidence="1">
    <location>
        <begin position="169"/>
        <end position="194"/>
    </location>
</feature>
<dbReference type="Proteomes" id="UP000635477">
    <property type="component" value="Unassembled WGS sequence"/>
</dbReference>
<evidence type="ECO:0000256" key="1">
    <source>
        <dbReference type="SAM" id="MobiDB-lite"/>
    </source>
</evidence>
<evidence type="ECO:0008006" key="4">
    <source>
        <dbReference type="Google" id="ProtNLM"/>
    </source>
</evidence>
<protein>
    <recommendedName>
        <fullName evidence="4">F-box domain-containing protein</fullName>
    </recommendedName>
</protein>
<keyword evidence="3" id="KW-1185">Reference proteome</keyword>
<gene>
    <name evidence="2" type="ORF">FZEAL_8670</name>
</gene>
<name>A0A8H4UDD3_9HYPO</name>
<dbReference type="AlphaFoldDB" id="A0A8H4UDD3"/>
<reference evidence="2" key="2">
    <citation type="submission" date="2020-05" db="EMBL/GenBank/DDBJ databases">
        <authorList>
            <person name="Kim H.-S."/>
            <person name="Proctor R.H."/>
            <person name="Brown D.W."/>
        </authorList>
    </citation>
    <scope>NUCLEOTIDE SEQUENCE</scope>
    <source>
        <strain evidence="2">NRRL 22465</strain>
    </source>
</reference>
<evidence type="ECO:0000313" key="2">
    <source>
        <dbReference type="EMBL" id="KAF4974427.1"/>
    </source>
</evidence>
<dbReference type="EMBL" id="JABEYC010000755">
    <property type="protein sequence ID" value="KAF4974427.1"/>
    <property type="molecule type" value="Genomic_DNA"/>
</dbReference>
<proteinExistence type="predicted"/>
<sequence length="470" mass="53082">MDVFSTLPPELIAPILENLPDLRSLYSVTSSSPCVFHFMCSSMGVGVLESILQSPFQDHPTTPWIPYILRVVALIRQCTSSKQPAANLTSFITTYIMPTTYQNARGEHVPDLQSCPPKCLPRIQLRDVINRGPHAFLPREMLFLAWRIDGLAARCFDFFHERIKDTNPQHLPNKRPSVRQPPWNVRTDSRPQGRPYAIDAGGQASWYEMQRLCLGFWSLQLCYELSNAASEGRLAWSDADVEAVRDMGSGMCLSGFEKSSLWVAREPLWAALIYTRHLEGTLEDISCAGDTDRGLSGFYNTGFRPLEDRHLRLPSPRIGKGVWPPAMPSPPPFPCIDEQDAVTYHCHRVLVGCKGLRWAPHLLRPRSTPRLSDGLLFRPFRLLGFGIWDNERLSAMEMLNDPTSNRPKRFELWCPDQMFTWTSLLSQSQMGQLQRYQEELATRSEETEGVAGDASAIGDTPRAGYNDGVL</sequence>
<reference evidence="2" key="1">
    <citation type="journal article" date="2020" name="BMC Genomics">
        <title>Correction to: Identification and distribution of gene clusters required for synthesis of sphingolipid metabolism inhibitors in diverse species of the filamentous fungus Fusarium.</title>
        <authorList>
            <person name="Kim H.S."/>
            <person name="Lohmar J.M."/>
            <person name="Busman M."/>
            <person name="Brown D.W."/>
            <person name="Naumann T.A."/>
            <person name="Divon H.H."/>
            <person name="Lysoe E."/>
            <person name="Uhlig S."/>
            <person name="Proctor R.H."/>
        </authorList>
    </citation>
    <scope>NUCLEOTIDE SEQUENCE</scope>
    <source>
        <strain evidence="2">NRRL 22465</strain>
    </source>
</reference>
<accession>A0A8H4UDD3</accession>